<dbReference type="InterPro" id="IPR001752">
    <property type="entry name" value="Kinesin_motor_dom"/>
</dbReference>
<feature type="compositionally biased region" description="Polar residues" evidence="8">
    <location>
        <begin position="985"/>
        <end position="995"/>
    </location>
</feature>
<name>A0AAW1Q3C8_9CHLO</name>
<feature type="region of interest" description="Disordered" evidence="8">
    <location>
        <begin position="952"/>
        <end position="1013"/>
    </location>
</feature>
<keyword evidence="2 6" id="KW-0547">Nucleotide-binding</keyword>
<dbReference type="AlphaFoldDB" id="A0AAW1Q3C8"/>
<evidence type="ECO:0000256" key="4">
    <source>
        <dbReference type="ARBA" id="ARBA00023054"/>
    </source>
</evidence>
<evidence type="ECO:0000256" key="3">
    <source>
        <dbReference type="ARBA" id="ARBA00022840"/>
    </source>
</evidence>
<proteinExistence type="inferred from homology"/>
<dbReference type="PROSITE" id="PS50067">
    <property type="entry name" value="KINESIN_MOTOR_2"/>
    <property type="match status" value="1"/>
</dbReference>
<evidence type="ECO:0000256" key="7">
    <source>
        <dbReference type="SAM" id="Coils"/>
    </source>
</evidence>
<comment type="similarity">
    <text evidence="1">Belongs to the TRAFAC class myosin-kinesin ATPase superfamily. Kinesin family. KIN-7 subfamily.</text>
</comment>
<dbReference type="PANTHER" id="PTHR47968">
    <property type="entry name" value="CENTROMERE PROTEIN E"/>
    <property type="match status" value="1"/>
</dbReference>
<dbReference type="Pfam" id="PF00225">
    <property type="entry name" value="Kinesin"/>
    <property type="match status" value="1"/>
</dbReference>
<dbReference type="GO" id="GO:0007018">
    <property type="term" value="P:microtubule-based movement"/>
    <property type="evidence" value="ECO:0007669"/>
    <property type="project" value="InterPro"/>
</dbReference>
<keyword evidence="5 6" id="KW-0505">Motor protein</keyword>
<dbReference type="InterPro" id="IPR036961">
    <property type="entry name" value="Kinesin_motor_dom_sf"/>
</dbReference>
<feature type="domain" description="Kinesin motor" evidence="9">
    <location>
        <begin position="65"/>
        <end position="392"/>
    </location>
</feature>
<dbReference type="EMBL" id="JALJOR010000005">
    <property type="protein sequence ID" value="KAK9816490.1"/>
    <property type="molecule type" value="Genomic_DNA"/>
</dbReference>
<dbReference type="InterPro" id="IPR027417">
    <property type="entry name" value="P-loop_NTPase"/>
</dbReference>
<dbReference type="CDD" id="cd01374">
    <property type="entry name" value="KISc_CENP_E"/>
    <property type="match status" value="1"/>
</dbReference>
<reference evidence="10 11" key="1">
    <citation type="journal article" date="2024" name="Nat. Commun.">
        <title>Phylogenomics reveals the evolutionary origins of lichenization in chlorophyte algae.</title>
        <authorList>
            <person name="Puginier C."/>
            <person name="Libourel C."/>
            <person name="Otte J."/>
            <person name="Skaloud P."/>
            <person name="Haon M."/>
            <person name="Grisel S."/>
            <person name="Petersen M."/>
            <person name="Berrin J.G."/>
            <person name="Delaux P.M."/>
            <person name="Dal Grande F."/>
            <person name="Keller J."/>
        </authorList>
    </citation>
    <scope>NUCLEOTIDE SEQUENCE [LARGE SCALE GENOMIC DNA]</scope>
    <source>
        <strain evidence="10 11">SAG 2043</strain>
    </source>
</reference>
<keyword evidence="4 7" id="KW-0175">Coiled coil</keyword>
<feature type="region of interest" description="Disordered" evidence="8">
    <location>
        <begin position="1"/>
        <end position="65"/>
    </location>
</feature>
<evidence type="ECO:0000256" key="1">
    <source>
        <dbReference type="ARBA" id="ARBA00007310"/>
    </source>
</evidence>
<dbReference type="Gene3D" id="3.40.850.10">
    <property type="entry name" value="Kinesin motor domain"/>
    <property type="match status" value="1"/>
</dbReference>
<dbReference type="GO" id="GO:0003777">
    <property type="term" value="F:microtubule motor activity"/>
    <property type="evidence" value="ECO:0007669"/>
    <property type="project" value="InterPro"/>
</dbReference>
<protein>
    <recommendedName>
        <fullName evidence="9">Kinesin motor domain-containing protein</fullName>
    </recommendedName>
</protein>
<dbReference type="PANTHER" id="PTHR47968:SF33">
    <property type="entry name" value="KINESIN-LIKE PROTEIN KIN-7C, MITOCHONDRIAL ISOFORM X1"/>
    <property type="match status" value="1"/>
</dbReference>
<feature type="coiled-coil region" evidence="7">
    <location>
        <begin position="827"/>
        <end position="854"/>
    </location>
</feature>
<feature type="region of interest" description="Disordered" evidence="8">
    <location>
        <begin position="901"/>
        <end position="939"/>
    </location>
</feature>
<feature type="compositionally biased region" description="Low complexity" evidence="8">
    <location>
        <begin position="7"/>
        <end position="20"/>
    </location>
</feature>
<keyword evidence="11" id="KW-1185">Reference proteome</keyword>
<accession>A0AAW1Q3C8</accession>
<evidence type="ECO:0000259" key="9">
    <source>
        <dbReference type="PROSITE" id="PS50067"/>
    </source>
</evidence>
<dbReference type="SMART" id="SM00129">
    <property type="entry name" value="KISc"/>
    <property type="match status" value="1"/>
</dbReference>
<feature type="compositionally biased region" description="Low complexity" evidence="8">
    <location>
        <begin position="538"/>
        <end position="555"/>
    </location>
</feature>
<feature type="compositionally biased region" description="Polar residues" evidence="8">
    <location>
        <begin position="921"/>
        <end position="935"/>
    </location>
</feature>
<dbReference type="SUPFAM" id="SSF52540">
    <property type="entry name" value="P-loop containing nucleoside triphosphate hydrolases"/>
    <property type="match status" value="1"/>
</dbReference>
<dbReference type="GO" id="GO:0008017">
    <property type="term" value="F:microtubule binding"/>
    <property type="evidence" value="ECO:0007669"/>
    <property type="project" value="InterPro"/>
</dbReference>
<keyword evidence="3 6" id="KW-0067">ATP-binding</keyword>
<feature type="binding site" evidence="6">
    <location>
        <begin position="147"/>
        <end position="154"/>
    </location>
    <ligand>
        <name>ATP</name>
        <dbReference type="ChEBI" id="CHEBI:30616"/>
    </ligand>
</feature>
<evidence type="ECO:0000256" key="2">
    <source>
        <dbReference type="ARBA" id="ARBA00022741"/>
    </source>
</evidence>
<dbReference type="Proteomes" id="UP001489004">
    <property type="component" value="Unassembled WGS sequence"/>
</dbReference>
<comment type="caution">
    <text evidence="10">The sequence shown here is derived from an EMBL/GenBank/DDBJ whole genome shotgun (WGS) entry which is preliminary data.</text>
</comment>
<dbReference type="PRINTS" id="PR00380">
    <property type="entry name" value="KINESINHEAVY"/>
</dbReference>
<evidence type="ECO:0000256" key="6">
    <source>
        <dbReference type="PROSITE-ProRule" id="PRU00283"/>
    </source>
</evidence>
<dbReference type="FunFam" id="3.40.850.10:FF:000014">
    <property type="entry name" value="Kinesin-like protein KIN-7G"/>
    <property type="match status" value="1"/>
</dbReference>
<evidence type="ECO:0000256" key="5">
    <source>
        <dbReference type="ARBA" id="ARBA00023175"/>
    </source>
</evidence>
<gene>
    <name evidence="10" type="ORF">WJX72_000928</name>
</gene>
<dbReference type="InterPro" id="IPR027640">
    <property type="entry name" value="Kinesin-like_fam"/>
</dbReference>
<feature type="coiled-coil region" evidence="7">
    <location>
        <begin position="401"/>
        <end position="465"/>
    </location>
</feature>
<evidence type="ECO:0000313" key="11">
    <source>
        <dbReference type="Proteomes" id="UP001489004"/>
    </source>
</evidence>
<sequence length="1013" mass="109718">MAAQLTARGRSSAASSRSASPGPPEIDSRSARPSGLKLGIPKPASAAALTPRRTSSTGNREGKDHISVAVRFRPLSDREIERGDREVWGVVAENTVGVKQEVGVRVKYSYDTVFDNAASNKQVYKVTSEGIVASAMDGINGTIFAYGVTSSGKTHTMMGDSSNPGIIMRAIRDVFAVIEQTPSREFLLRLSMMEIYNEVLNDLLDPSRTNLKLREDARKGFFVESIKEETLVSAEHALSVIAAGDANRKVGATAYNEGSSRSHTILRLSVESSARPDADVDPNNHVARTLSFLNLIDLAGSESAKAAQSKGQSREGSYINKSLLTLSTVIAKLSDGNAAHIPFRDSKLTRLLQNSLTGSGAKIAVLCTITPASSQAEETHNTLKFATRAKKIEIVAQRNEIMDQSSLIMRYQSEIQQLRSQLESVTAQRSSPYGPVGHDPLHPEVRNLRERLEEEHQALLKREADKVALESRLARLTRIILHATTLEANRAARKRQRQTLLRSFSASEPTLQEACSAVASCHQRQALLDAAMSSLASGRGAAEAESSPTSTSGSSDPKHRRLDANGMEVEDPTTPPASDRPPWGVRGDIHHGIAAIRGAGDLFMGDGLLRQVDLRAEPQADEEAEFLREQVMALAEEIQERDREIHSLRIISREDSMSNFGDMEGRRSVGSVASEDDGDRDVARQLLYAEREFMSAQLRDSNQHASAVLTENDMLRQQLIDAGITPVEAPALTMGDGRASMDSINDEIFADANRLAAELEDTDQPRPAASAAPHRDSLLGRRVLDGEVMEKLEIMEQKVHFALSTLKDKDEQLARERRAMERGRIIEASLESQLRDVTAENQAKTRELERLEMQVNHMQGYGTDNMSAEELSDLIGALTQAVERVRITVQLRRLQNANIKKVPSAGSVSSHSSPDKADGTSAMSNGPSVNANGRPSTKPIMTMDALRKAVAGLSSPTKPGPEVLLDIPAPTSIPVFAGPPRSAIPSPTGSSNPSGIPTAPRSAIPGPPPVNLS</sequence>
<feature type="region of interest" description="Disordered" evidence="8">
    <location>
        <begin position="538"/>
        <end position="586"/>
    </location>
</feature>
<dbReference type="GO" id="GO:0005524">
    <property type="term" value="F:ATP binding"/>
    <property type="evidence" value="ECO:0007669"/>
    <property type="project" value="UniProtKB-UniRule"/>
</dbReference>
<organism evidence="10 11">
    <name type="scientific">[Myrmecia] bisecta</name>
    <dbReference type="NCBI Taxonomy" id="41462"/>
    <lineage>
        <taxon>Eukaryota</taxon>
        <taxon>Viridiplantae</taxon>
        <taxon>Chlorophyta</taxon>
        <taxon>core chlorophytes</taxon>
        <taxon>Trebouxiophyceae</taxon>
        <taxon>Trebouxiales</taxon>
        <taxon>Trebouxiaceae</taxon>
        <taxon>Myrmecia</taxon>
    </lineage>
</organism>
<evidence type="ECO:0000313" key="10">
    <source>
        <dbReference type="EMBL" id="KAK9816490.1"/>
    </source>
</evidence>
<evidence type="ECO:0000256" key="8">
    <source>
        <dbReference type="SAM" id="MobiDB-lite"/>
    </source>
</evidence>